<evidence type="ECO:0000313" key="10">
    <source>
        <dbReference type="EMBL" id="GJN32386.1"/>
    </source>
</evidence>
<dbReference type="AlphaFoldDB" id="A0AAV5FDQ3"/>
<comment type="caution">
    <text evidence="10">The sequence shown here is derived from an EMBL/GenBank/DDBJ whole genome shotgun (WGS) entry which is preliminary data.</text>
</comment>
<keyword evidence="4 8" id="KW-0808">Transferase</keyword>
<comment type="catalytic activity">
    <reaction evidence="6">
        <text>malvidin + UDP-alpha-D-galactose = malvidin 3-O-beta-D-galactoside + UDP + H(+)</text>
        <dbReference type="Rhea" id="RHEA:74131"/>
        <dbReference type="ChEBI" id="CHEBI:15378"/>
        <dbReference type="ChEBI" id="CHEBI:58223"/>
        <dbReference type="ChEBI" id="CHEBI:66914"/>
        <dbReference type="ChEBI" id="CHEBI:144781"/>
        <dbReference type="ChEBI" id="CHEBI:193100"/>
    </reaction>
    <physiologicalReaction direction="left-to-right" evidence="6">
        <dbReference type="Rhea" id="RHEA:74132"/>
    </physiologicalReaction>
</comment>
<reference evidence="10" key="1">
    <citation type="journal article" date="2018" name="DNA Res.">
        <title>Multiple hybrid de novo genome assembly of finger millet, an orphan allotetraploid crop.</title>
        <authorList>
            <person name="Hatakeyama M."/>
            <person name="Aluri S."/>
            <person name="Balachadran M.T."/>
            <person name="Sivarajan S.R."/>
            <person name="Patrignani A."/>
            <person name="Gruter S."/>
            <person name="Poveda L."/>
            <person name="Shimizu-Inatsugi R."/>
            <person name="Baeten J."/>
            <person name="Francoijs K.J."/>
            <person name="Nataraja K.N."/>
            <person name="Reddy Y.A.N."/>
            <person name="Phadnis S."/>
            <person name="Ravikumar R.L."/>
            <person name="Schlapbach R."/>
            <person name="Sreeman S.M."/>
            <person name="Shimizu K.K."/>
        </authorList>
    </citation>
    <scope>NUCLEOTIDE SEQUENCE</scope>
</reference>
<dbReference type="EMBL" id="BQKI01000084">
    <property type="protein sequence ID" value="GJN32386.1"/>
    <property type="molecule type" value="Genomic_DNA"/>
</dbReference>
<evidence type="ECO:0000256" key="3">
    <source>
        <dbReference type="ARBA" id="ARBA00009995"/>
    </source>
</evidence>
<evidence type="ECO:0000256" key="2">
    <source>
        <dbReference type="ARBA" id="ARBA00004935"/>
    </source>
</evidence>
<dbReference type="InterPro" id="IPR050481">
    <property type="entry name" value="UDP-glycosyltransf_plant"/>
</dbReference>
<gene>
    <name evidence="10" type="primary">gb20893</name>
    <name evidence="10" type="ORF">PR202_gb20893</name>
</gene>
<dbReference type="PROSITE" id="PS00375">
    <property type="entry name" value="UDPGT"/>
    <property type="match status" value="1"/>
</dbReference>
<keyword evidence="11" id="KW-1185">Reference proteome</keyword>
<dbReference type="InterPro" id="IPR035595">
    <property type="entry name" value="UDP_glycos_trans_CS"/>
</dbReference>
<evidence type="ECO:0000256" key="1">
    <source>
        <dbReference type="ARBA" id="ARBA00004123"/>
    </source>
</evidence>
<sequence length="497" mass="52698">MATTPPALVLLPEWGSGHLAPMLESCKRVLLHGGGRAFSITLLVMRPPTAEASSEVEEHVRREQAAFSGLEIGFHRLPAVDPPKDAVGVEEFIARYVAAHAPHVRDAVAGMARPVAALVLDMFAAPLVDVARGLGVPSYVFMSSTGALLALMLHLPVLRDADADGEEGDDAVMCVPGLPSPLPAAAVPGFVADRKSPNFEWFARLGERFADATGIIANTADELEPGPLAAVAEGACVPPGRPTPPVYPIGPVLSLGSSKKKDSSSEAPPKHECVAWLDAQPAASVVFLCFGSMGWFEPPQVAEICAALERSGHRFLWVLRGPPGDGGGAPDGSEHPTDADLDALLPEGFLERTKGRGLVWPTWAPQKEILARAAVGGFVTHGGWNSVLESLWHGVPMIPLPLYAEQHLNAFELVSVMGVAVAMEVDRDRDNFVEAAEMERALRVLMGGESEEGRKAREKAKEMMAVCRKAGEMGGSSYAALQRLSAALHYGAALPKK</sequence>
<evidence type="ECO:0000256" key="9">
    <source>
        <dbReference type="RuleBase" id="RU362057"/>
    </source>
</evidence>
<dbReference type="FunFam" id="3.40.50.2000:FF:000086">
    <property type="entry name" value="Glycosyltransferase"/>
    <property type="match status" value="1"/>
</dbReference>
<dbReference type="FunFam" id="3.40.50.2000:FF:000089">
    <property type="entry name" value="Glycosyltransferase"/>
    <property type="match status" value="1"/>
</dbReference>
<dbReference type="SUPFAM" id="SSF53756">
    <property type="entry name" value="UDP-Glycosyltransferase/glycogen phosphorylase"/>
    <property type="match status" value="1"/>
</dbReference>
<evidence type="ECO:0000256" key="7">
    <source>
        <dbReference type="ARBA" id="ARBA00058579"/>
    </source>
</evidence>
<dbReference type="PANTHER" id="PTHR48048:SF49">
    <property type="entry name" value="GLYCOSYLTRANSFERASE"/>
    <property type="match status" value="1"/>
</dbReference>
<reference evidence="10" key="2">
    <citation type="submission" date="2021-12" db="EMBL/GenBank/DDBJ databases">
        <title>Resequencing data analysis of finger millet.</title>
        <authorList>
            <person name="Hatakeyama M."/>
            <person name="Aluri S."/>
            <person name="Balachadran M.T."/>
            <person name="Sivarajan S.R."/>
            <person name="Poveda L."/>
            <person name="Shimizu-Inatsugi R."/>
            <person name="Schlapbach R."/>
            <person name="Sreeman S.M."/>
            <person name="Shimizu K.K."/>
        </authorList>
    </citation>
    <scope>NUCLEOTIDE SEQUENCE</scope>
</reference>
<proteinExistence type="inferred from homology"/>
<evidence type="ECO:0000313" key="11">
    <source>
        <dbReference type="Proteomes" id="UP001054889"/>
    </source>
</evidence>
<dbReference type="PANTHER" id="PTHR48048">
    <property type="entry name" value="GLYCOSYLTRANSFERASE"/>
    <property type="match status" value="1"/>
</dbReference>
<dbReference type="Gene3D" id="3.40.50.2000">
    <property type="entry name" value="Glycogen Phosphorylase B"/>
    <property type="match status" value="2"/>
</dbReference>
<comment type="similarity">
    <text evidence="3 8">Belongs to the UDP-glycosyltransferase family.</text>
</comment>
<evidence type="ECO:0000256" key="5">
    <source>
        <dbReference type="ARBA" id="ARBA00023242"/>
    </source>
</evidence>
<evidence type="ECO:0000256" key="6">
    <source>
        <dbReference type="ARBA" id="ARBA00052232"/>
    </source>
</evidence>
<evidence type="ECO:0000256" key="8">
    <source>
        <dbReference type="RuleBase" id="RU003718"/>
    </source>
</evidence>
<dbReference type="PROSITE" id="PS00018">
    <property type="entry name" value="EF_HAND_1"/>
    <property type="match status" value="1"/>
</dbReference>
<protein>
    <recommendedName>
        <fullName evidence="9">Glycosyltransferase</fullName>
        <ecNumber evidence="9">2.4.1.-</ecNumber>
    </recommendedName>
</protein>
<comment type="function">
    <text evidence="7">UDP-glycosyltransferase which uses UDP-galactose and malvidin as substrates to catalyze the biosynthesis of malvidin 3-O-galactoside, an anthocyanin conferring purple pigmentation.</text>
</comment>
<dbReference type="Proteomes" id="UP001054889">
    <property type="component" value="Unassembled WGS sequence"/>
</dbReference>
<evidence type="ECO:0000256" key="4">
    <source>
        <dbReference type="ARBA" id="ARBA00022679"/>
    </source>
</evidence>
<organism evidence="10 11">
    <name type="scientific">Eleusine coracana subsp. coracana</name>
    <dbReference type="NCBI Taxonomy" id="191504"/>
    <lineage>
        <taxon>Eukaryota</taxon>
        <taxon>Viridiplantae</taxon>
        <taxon>Streptophyta</taxon>
        <taxon>Embryophyta</taxon>
        <taxon>Tracheophyta</taxon>
        <taxon>Spermatophyta</taxon>
        <taxon>Magnoliopsida</taxon>
        <taxon>Liliopsida</taxon>
        <taxon>Poales</taxon>
        <taxon>Poaceae</taxon>
        <taxon>PACMAD clade</taxon>
        <taxon>Chloridoideae</taxon>
        <taxon>Cynodonteae</taxon>
        <taxon>Eleusininae</taxon>
        <taxon>Eleusine</taxon>
    </lineage>
</organism>
<keyword evidence="8" id="KW-0328">Glycosyltransferase</keyword>
<comment type="subcellular location">
    <subcellularLocation>
        <location evidence="1">Nucleus</location>
    </subcellularLocation>
</comment>
<dbReference type="CDD" id="cd03784">
    <property type="entry name" value="GT1_Gtf-like"/>
    <property type="match status" value="1"/>
</dbReference>
<dbReference type="InterPro" id="IPR002213">
    <property type="entry name" value="UDP_glucos_trans"/>
</dbReference>
<name>A0AAV5FDQ3_ELECO</name>
<dbReference type="GO" id="GO:0005634">
    <property type="term" value="C:nucleus"/>
    <property type="evidence" value="ECO:0007669"/>
    <property type="project" value="UniProtKB-SubCell"/>
</dbReference>
<dbReference type="EC" id="2.4.1.-" evidence="9"/>
<dbReference type="Pfam" id="PF00201">
    <property type="entry name" value="UDPGT"/>
    <property type="match status" value="1"/>
</dbReference>
<dbReference type="GO" id="GO:0035251">
    <property type="term" value="F:UDP-glucosyltransferase activity"/>
    <property type="evidence" value="ECO:0007669"/>
    <property type="project" value="InterPro"/>
</dbReference>
<comment type="pathway">
    <text evidence="2">Pigment biosynthesis; anthocyanin biosynthesis.</text>
</comment>
<dbReference type="InterPro" id="IPR018247">
    <property type="entry name" value="EF_Hand_1_Ca_BS"/>
</dbReference>
<accession>A0AAV5FDQ3</accession>
<keyword evidence="5" id="KW-0539">Nucleus</keyword>